<accession>A0A3D9IQI2</accession>
<keyword evidence="1" id="KW-0732">Signal</keyword>
<dbReference type="GO" id="GO:0004767">
    <property type="term" value="F:sphingomyelin phosphodiesterase activity"/>
    <property type="evidence" value="ECO:0007669"/>
    <property type="project" value="InterPro"/>
</dbReference>
<sequence>MSRTIFKASQLWLRLCLIVSLVIPAVTLAVPDQASAAAQQPIRVLQYNVQGITALFLGEEYDMSQYDRGQLIGDKILAGDYDVVTINELFDGDMKDGITDKLKPTYPFALTDIGSTYPVKPGNSGLAVYSKLAPAPRNDLSNIFVKTVQIKRDCSPPDSECAPVYDSVDLMVDDLYCGGVDIVEGYGFDNNCSNGFMPYEDLYHDDSFSVKGVAWVRLLDPSGTPVNVFFSHAQASYSIPDPDAEKGRISNFKQINDFIKFVVPPAGRKNEAILLTGDLNVIGGTSEYDNLIGANSELYDLGLRDIWSEYNSGKDPGYTRGLNNTHVLVDDEFKMNQRLDYMIGKYPRGCFMHSTVKRDFVDSKGRDLSDHYGIDTVIGTSASFCSPSIASEQPDGVNKYNIASPGDYQWVYFPKAGTYTFKAYATDIPKTSLELTAYAEDELSFPVKPWEGNAVINNRQETVTYTPPGAFYLRIRAVESNGTPNETWQGDFHLNIHKAAGATWEDAIVLHPNQRMNADMAADNGIQSLQTETFFKFKTELSDNGAMPWSTFDLEQKVKTGETYDDPSPKAPTIRFGFAIRKDKNGQNLFARPSSAKHSGFHTKFGTTMQTLPEGEYRLVVSRPQPSTNQSAAFSVNFETNLRVLDIAELYCIEQEDFTGDDDPYLELTLDGTFTSTFLYPDADSDQGHHNPMAITGVAIDPHRIMIIQDAAIKLMEVDDIDDDDYIDTANVEISPDDDGSMNLGFLQGDGAEYILKYTVAQPY</sequence>
<organism evidence="2 3">
    <name type="scientific">Cohnella lupini</name>
    <dbReference type="NCBI Taxonomy" id="1294267"/>
    <lineage>
        <taxon>Bacteria</taxon>
        <taxon>Bacillati</taxon>
        <taxon>Bacillota</taxon>
        <taxon>Bacilli</taxon>
        <taxon>Bacillales</taxon>
        <taxon>Paenibacillaceae</taxon>
        <taxon>Cohnella</taxon>
    </lineage>
</organism>
<dbReference type="AlphaFoldDB" id="A0A3D9IQI2"/>
<dbReference type="RefSeq" id="WP_115992102.1">
    <property type="nucleotide sequence ID" value="NZ_QRDY01000003.1"/>
</dbReference>
<dbReference type="InterPro" id="IPR038772">
    <property type="entry name" value="Sph/SMPD2-like"/>
</dbReference>
<dbReference type="InterPro" id="IPR036691">
    <property type="entry name" value="Endo/exonu/phosph_ase_sf"/>
</dbReference>
<feature type="chain" id="PRO_5039443973" description="Endonuclease/exonuclease/phosphatase domain-containing protein" evidence="1">
    <location>
        <begin position="30"/>
        <end position="764"/>
    </location>
</feature>
<evidence type="ECO:0000313" key="3">
    <source>
        <dbReference type="Proteomes" id="UP000256869"/>
    </source>
</evidence>
<keyword evidence="3" id="KW-1185">Reference proteome</keyword>
<gene>
    <name evidence="2" type="ORF">DFP95_103243</name>
</gene>
<dbReference type="PANTHER" id="PTHR16320:SF23">
    <property type="entry name" value="SPHINGOMYELINASE C 1"/>
    <property type="match status" value="1"/>
</dbReference>
<dbReference type="SUPFAM" id="SSF56219">
    <property type="entry name" value="DNase I-like"/>
    <property type="match status" value="1"/>
</dbReference>
<evidence type="ECO:0000256" key="1">
    <source>
        <dbReference type="SAM" id="SignalP"/>
    </source>
</evidence>
<dbReference type="PANTHER" id="PTHR16320">
    <property type="entry name" value="SPHINGOMYELINASE FAMILY MEMBER"/>
    <property type="match status" value="1"/>
</dbReference>
<dbReference type="Gene3D" id="3.60.10.10">
    <property type="entry name" value="Endonuclease/exonuclease/phosphatase"/>
    <property type="match status" value="2"/>
</dbReference>
<dbReference type="Proteomes" id="UP000256869">
    <property type="component" value="Unassembled WGS sequence"/>
</dbReference>
<dbReference type="EMBL" id="QRDY01000003">
    <property type="protein sequence ID" value="RED64002.1"/>
    <property type="molecule type" value="Genomic_DNA"/>
</dbReference>
<evidence type="ECO:0000313" key="2">
    <source>
        <dbReference type="EMBL" id="RED64002.1"/>
    </source>
</evidence>
<comment type="caution">
    <text evidence="2">The sequence shown here is derived from an EMBL/GenBank/DDBJ whole genome shotgun (WGS) entry which is preliminary data.</text>
</comment>
<evidence type="ECO:0008006" key="4">
    <source>
        <dbReference type="Google" id="ProtNLM"/>
    </source>
</evidence>
<proteinExistence type="predicted"/>
<reference evidence="2 3" key="1">
    <citation type="submission" date="2018-07" db="EMBL/GenBank/DDBJ databases">
        <title>Genomic Encyclopedia of Type Strains, Phase III (KMG-III): the genomes of soil and plant-associated and newly described type strains.</title>
        <authorList>
            <person name="Whitman W."/>
        </authorList>
    </citation>
    <scope>NUCLEOTIDE SEQUENCE [LARGE SCALE GENOMIC DNA]</scope>
    <source>
        <strain evidence="2 3">CECT 8236</strain>
    </source>
</reference>
<feature type="signal peptide" evidence="1">
    <location>
        <begin position="1"/>
        <end position="29"/>
    </location>
</feature>
<name>A0A3D9IQI2_9BACL</name>
<dbReference type="OrthoDB" id="7316663at2"/>
<protein>
    <recommendedName>
        <fullName evidence="4">Endonuclease/exonuclease/phosphatase domain-containing protein</fullName>
    </recommendedName>
</protein>